<evidence type="ECO:0000256" key="6">
    <source>
        <dbReference type="ARBA" id="ARBA00022989"/>
    </source>
</evidence>
<proteinExistence type="inferred from homology"/>
<comment type="similarity">
    <text evidence="2">Belongs to the autoinducer-2 exporter (AI-2E) (TC 2.A.86) family.</text>
</comment>
<feature type="transmembrane region" description="Helical" evidence="9">
    <location>
        <begin position="295"/>
        <end position="317"/>
    </location>
</feature>
<evidence type="ECO:0000256" key="8">
    <source>
        <dbReference type="SAM" id="MobiDB-lite"/>
    </source>
</evidence>
<dbReference type="InterPro" id="IPR002549">
    <property type="entry name" value="AI-2E-like"/>
</dbReference>
<comment type="subcellular location">
    <subcellularLocation>
        <location evidence="1">Cell membrane</location>
        <topology evidence="1">Multi-pass membrane protein</topology>
    </subcellularLocation>
</comment>
<evidence type="ECO:0000256" key="7">
    <source>
        <dbReference type="ARBA" id="ARBA00023136"/>
    </source>
</evidence>
<keyword evidence="7 9" id="KW-0472">Membrane</keyword>
<evidence type="ECO:0000256" key="1">
    <source>
        <dbReference type="ARBA" id="ARBA00004651"/>
    </source>
</evidence>
<feature type="transmembrane region" description="Helical" evidence="9">
    <location>
        <begin position="329"/>
        <end position="355"/>
    </location>
</feature>
<feature type="transmembrane region" description="Helical" evidence="9">
    <location>
        <begin position="81"/>
        <end position="100"/>
    </location>
</feature>
<feature type="transmembrane region" description="Helical" evidence="9">
    <location>
        <begin position="49"/>
        <end position="69"/>
    </location>
</feature>
<protein>
    <submittedName>
        <fullName evidence="10">AI-2E family transporter</fullName>
    </submittedName>
</protein>
<reference evidence="11" key="1">
    <citation type="journal article" date="2019" name="Int. J. Syst. Evol. Microbiol.">
        <title>The Global Catalogue of Microorganisms (GCM) 10K type strain sequencing project: providing services to taxonomists for standard genome sequencing and annotation.</title>
        <authorList>
            <consortium name="The Broad Institute Genomics Platform"/>
            <consortium name="The Broad Institute Genome Sequencing Center for Infectious Disease"/>
            <person name="Wu L."/>
            <person name="Ma J."/>
        </authorList>
    </citation>
    <scope>NUCLEOTIDE SEQUENCE [LARGE SCALE GENOMIC DNA]</scope>
    <source>
        <strain evidence="11">CCTCC AB 2013263</strain>
    </source>
</reference>
<keyword evidence="11" id="KW-1185">Reference proteome</keyword>
<keyword evidence="5 9" id="KW-0812">Transmembrane</keyword>
<feature type="transmembrane region" description="Helical" evidence="9">
    <location>
        <begin position="174"/>
        <end position="196"/>
    </location>
</feature>
<evidence type="ECO:0000313" key="11">
    <source>
        <dbReference type="Proteomes" id="UP001595748"/>
    </source>
</evidence>
<sequence>MTPSPRPTPPARTVPEYLLHLWSKPPVRAIAYALLAWLTWWLARQVMGAIVLIGVAYAISYVVNPLLVWLEKRGLRRGGSILLILLGFLAVLGLLVWTFATQVTSFLTGLPVLLGRLPELVQGWLDPHRDIPAVAAMEDKLVDYLRGKVDDIGANIGPITAEILNPNSEVMGRLAGVLGWLGQATVVLTLAIFFMVDHAQPGRMLLGLLPRQWQSTAVRLSEDVGQSFGIYLRGSLITGGVISLIAGAGLLLLNVPNALALALLTGILALIPFFGMVLATIPVLLQAIPQGTTTLIWVGVLYFFINQIAFNVVSPMIMGRASNVSAAGIMVAVLLGASAFGLPGALLAIPAAILLQRWVTRYWLYSPAHEGIRPAPQGVEATPTPATDEDLPHSPYKQN</sequence>
<feature type="transmembrane region" description="Helical" evidence="9">
    <location>
        <begin position="259"/>
        <end position="283"/>
    </location>
</feature>
<evidence type="ECO:0000313" key="10">
    <source>
        <dbReference type="EMBL" id="MFC3860680.1"/>
    </source>
</evidence>
<evidence type="ECO:0000256" key="2">
    <source>
        <dbReference type="ARBA" id="ARBA00009773"/>
    </source>
</evidence>
<keyword evidence="3" id="KW-0813">Transport</keyword>
<accession>A0ABV8A927</accession>
<keyword evidence="4" id="KW-1003">Cell membrane</keyword>
<evidence type="ECO:0000256" key="4">
    <source>
        <dbReference type="ARBA" id="ARBA00022475"/>
    </source>
</evidence>
<comment type="caution">
    <text evidence="10">The sequence shown here is derived from an EMBL/GenBank/DDBJ whole genome shotgun (WGS) entry which is preliminary data.</text>
</comment>
<dbReference type="PANTHER" id="PTHR21716">
    <property type="entry name" value="TRANSMEMBRANE PROTEIN"/>
    <property type="match status" value="1"/>
</dbReference>
<keyword evidence="6 9" id="KW-1133">Transmembrane helix</keyword>
<feature type="transmembrane region" description="Helical" evidence="9">
    <location>
        <begin position="230"/>
        <end position="253"/>
    </location>
</feature>
<dbReference type="PANTHER" id="PTHR21716:SF53">
    <property type="entry name" value="PERMEASE PERM-RELATED"/>
    <property type="match status" value="1"/>
</dbReference>
<name>A0ABV8A927_9DEIO</name>
<dbReference type="RefSeq" id="WP_380076846.1">
    <property type="nucleotide sequence ID" value="NZ_JBHRZF010000091.1"/>
</dbReference>
<gene>
    <name evidence="10" type="ORF">ACFOPQ_07885</name>
</gene>
<dbReference type="Pfam" id="PF01594">
    <property type="entry name" value="AI-2E_transport"/>
    <property type="match status" value="1"/>
</dbReference>
<evidence type="ECO:0000256" key="3">
    <source>
        <dbReference type="ARBA" id="ARBA00022448"/>
    </source>
</evidence>
<evidence type="ECO:0000256" key="9">
    <source>
        <dbReference type="SAM" id="Phobius"/>
    </source>
</evidence>
<dbReference type="EMBL" id="JBHRZF010000091">
    <property type="protein sequence ID" value="MFC3860680.1"/>
    <property type="molecule type" value="Genomic_DNA"/>
</dbReference>
<organism evidence="10 11">
    <name type="scientific">Deinococcus antarcticus</name>
    <dbReference type="NCBI Taxonomy" id="1298767"/>
    <lineage>
        <taxon>Bacteria</taxon>
        <taxon>Thermotogati</taxon>
        <taxon>Deinococcota</taxon>
        <taxon>Deinococci</taxon>
        <taxon>Deinococcales</taxon>
        <taxon>Deinococcaceae</taxon>
        <taxon>Deinococcus</taxon>
    </lineage>
</organism>
<evidence type="ECO:0000256" key="5">
    <source>
        <dbReference type="ARBA" id="ARBA00022692"/>
    </source>
</evidence>
<feature type="region of interest" description="Disordered" evidence="8">
    <location>
        <begin position="375"/>
        <end position="399"/>
    </location>
</feature>
<dbReference type="Proteomes" id="UP001595748">
    <property type="component" value="Unassembled WGS sequence"/>
</dbReference>